<name>X1F0A0_9ZZZZ</name>
<organism evidence="1">
    <name type="scientific">marine sediment metagenome</name>
    <dbReference type="NCBI Taxonomy" id="412755"/>
    <lineage>
        <taxon>unclassified sequences</taxon>
        <taxon>metagenomes</taxon>
        <taxon>ecological metagenomes</taxon>
    </lineage>
</organism>
<gene>
    <name evidence="1" type="ORF">S01H4_66354</name>
</gene>
<reference evidence="1" key="1">
    <citation type="journal article" date="2014" name="Front. Microbiol.">
        <title>High frequency of phylogenetically diverse reductive dehalogenase-homologous genes in deep subseafloor sedimentary metagenomes.</title>
        <authorList>
            <person name="Kawai M."/>
            <person name="Futagami T."/>
            <person name="Toyoda A."/>
            <person name="Takaki Y."/>
            <person name="Nishi S."/>
            <person name="Hori S."/>
            <person name="Arai W."/>
            <person name="Tsubouchi T."/>
            <person name="Morono Y."/>
            <person name="Uchiyama I."/>
            <person name="Ito T."/>
            <person name="Fujiyama A."/>
            <person name="Inagaki F."/>
            <person name="Takami H."/>
        </authorList>
    </citation>
    <scope>NUCLEOTIDE SEQUENCE</scope>
    <source>
        <strain evidence="1">Expedition CK06-06</strain>
    </source>
</reference>
<proteinExistence type="predicted"/>
<protein>
    <submittedName>
        <fullName evidence="1">Uncharacterized protein</fullName>
    </submittedName>
</protein>
<accession>X1F0A0</accession>
<dbReference type="AlphaFoldDB" id="X1F0A0"/>
<sequence length="55" mass="6624">WDIKLRGRTFKIIDMINQQNRYCISANVRTLTYYKAKELRKPTKKELNFYVAGLL</sequence>
<dbReference type="EMBL" id="BART01041059">
    <property type="protein sequence ID" value="GAH22829.1"/>
    <property type="molecule type" value="Genomic_DNA"/>
</dbReference>
<evidence type="ECO:0000313" key="1">
    <source>
        <dbReference type="EMBL" id="GAH22829.1"/>
    </source>
</evidence>
<comment type="caution">
    <text evidence="1">The sequence shown here is derived from an EMBL/GenBank/DDBJ whole genome shotgun (WGS) entry which is preliminary data.</text>
</comment>
<feature type="non-terminal residue" evidence="1">
    <location>
        <position position="1"/>
    </location>
</feature>